<keyword evidence="3" id="KW-1185">Reference proteome</keyword>
<proteinExistence type="predicted"/>
<accession>A0ABS5VU94</accession>
<organism evidence="2 3">
    <name type="scientific">Chryseosolibacter indicus</name>
    <dbReference type="NCBI Taxonomy" id="2782351"/>
    <lineage>
        <taxon>Bacteria</taxon>
        <taxon>Pseudomonadati</taxon>
        <taxon>Bacteroidota</taxon>
        <taxon>Cytophagia</taxon>
        <taxon>Cytophagales</taxon>
        <taxon>Chryseotaleaceae</taxon>
        <taxon>Chryseosolibacter</taxon>
    </lineage>
</organism>
<dbReference type="Proteomes" id="UP000772618">
    <property type="component" value="Unassembled WGS sequence"/>
</dbReference>
<dbReference type="Pfam" id="PF20130">
    <property type="entry name" value="DUF6520"/>
    <property type="match status" value="1"/>
</dbReference>
<feature type="signal peptide" evidence="1">
    <location>
        <begin position="1"/>
        <end position="21"/>
    </location>
</feature>
<reference evidence="2 3" key="1">
    <citation type="submission" date="2021-05" db="EMBL/GenBank/DDBJ databases">
        <title>A Polyphasic approach of four new species of the genus Ohtaekwangia: Ohtaekwangia histidinii sp. nov., Ohtaekwangia cretensis sp. nov., Ohtaekwangia indiensis sp. nov., Ohtaekwangia reichenbachii sp. nov. from diverse environment.</title>
        <authorList>
            <person name="Octaviana S."/>
        </authorList>
    </citation>
    <scope>NUCLEOTIDE SEQUENCE [LARGE SCALE GENOMIC DNA]</scope>
    <source>
        <strain evidence="2 3">PWU20</strain>
    </source>
</reference>
<feature type="chain" id="PRO_5047133506" evidence="1">
    <location>
        <begin position="22"/>
        <end position="91"/>
    </location>
</feature>
<evidence type="ECO:0000313" key="3">
    <source>
        <dbReference type="Proteomes" id="UP000772618"/>
    </source>
</evidence>
<comment type="caution">
    <text evidence="2">The sequence shown here is derived from an EMBL/GenBank/DDBJ whole genome shotgun (WGS) entry which is preliminary data.</text>
</comment>
<sequence length="91" mass="9809">MKSKLFLSLLAVVIAIACAFASNSVPQQEAFYKPIGEDVTTGVITVPSNTDVNPCLTSNTEHLCMVGSRIAYETEDGAENSIADDQLKWND</sequence>
<gene>
    <name evidence="2" type="ORF">KK060_14285</name>
</gene>
<dbReference type="InterPro" id="IPR045391">
    <property type="entry name" value="DUF6520"/>
</dbReference>
<dbReference type="RefSeq" id="WP_254154421.1">
    <property type="nucleotide sequence ID" value="NZ_JAHESD010000031.1"/>
</dbReference>
<name>A0ABS5VU94_9BACT</name>
<dbReference type="EMBL" id="JAHESD010000031">
    <property type="protein sequence ID" value="MBT1704459.1"/>
    <property type="molecule type" value="Genomic_DNA"/>
</dbReference>
<evidence type="ECO:0000313" key="2">
    <source>
        <dbReference type="EMBL" id="MBT1704459.1"/>
    </source>
</evidence>
<dbReference type="PROSITE" id="PS51257">
    <property type="entry name" value="PROKAR_LIPOPROTEIN"/>
    <property type="match status" value="1"/>
</dbReference>
<evidence type="ECO:0000256" key="1">
    <source>
        <dbReference type="SAM" id="SignalP"/>
    </source>
</evidence>
<keyword evidence="1" id="KW-0732">Signal</keyword>
<protein>
    <submittedName>
        <fullName evidence="2">Uncharacterized protein</fullName>
    </submittedName>
</protein>